<proteinExistence type="inferred from homology"/>
<dbReference type="Pfam" id="PF00701">
    <property type="entry name" value="DHDPS"/>
    <property type="match status" value="1"/>
</dbReference>
<evidence type="ECO:0000313" key="3">
    <source>
        <dbReference type="EMBL" id="WXB09613.1"/>
    </source>
</evidence>
<dbReference type="PANTHER" id="PTHR12128">
    <property type="entry name" value="DIHYDRODIPICOLINATE SYNTHASE"/>
    <property type="match status" value="1"/>
</dbReference>
<name>A0ABZ2LID4_9BACT</name>
<protein>
    <submittedName>
        <fullName evidence="3">Dihydrodipicolinate synthase family protein</fullName>
    </submittedName>
</protein>
<dbReference type="PIRSF" id="PIRSF001365">
    <property type="entry name" value="DHDPS"/>
    <property type="match status" value="1"/>
</dbReference>
<dbReference type="PRINTS" id="PR00146">
    <property type="entry name" value="DHPICSNTHASE"/>
</dbReference>
<evidence type="ECO:0000313" key="4">
    <source>
        <dbReference type="Proteomes" id="UP001374803"/>
    </source>
</evidence>
<keyword evidence="1 2" id="KW-0456">Lyase</keyword>
<dbReference type="Gene3D" id="3.20.20.70">
    <property type="entry name" value="Aldolase class I"/>
    <property type="match status" value="1"/>
</dbReference>
<evidence type="ECO:0000256" key="1">
    <source>
        <dbReference type="ARBA" id="ARBA00023239"/>
    </source>
</evidence>
<organism evidence="3 4">
    <name type="scientific">Pendulispora rubella</name>
    <dbReference type="NCBI Taxonomy" id="2741070"/>
    <lineage>
        <taxon>Bacteria</taxon>
        <taxon>Pseudomonadati</taxon>
        <taxon>Myxococcota</taxon>
        <taxon>Myxococcia</taxon>
        <taxon>Myxococcales</taxon>
        <taxon>Sorangiineae</taxon>
        <taxon>Pendulisporaceae</taxon>
        <taxon>Pendulispora</taxon>
    </lineage>
</organism>
<evidence type="ECO:0000256" key="2">
    <source>
        <dbReference type="PIRNR" id="PIRNR001365"/>
    </source>
</evidence>
<dbReference type="SMART" id="SM01130">
    <property type="entry name" value="DHDPS"/>
    <property type="match status" value="1"/>
</dbReference>
<dbReference type="PANTHER" id="PTHR12128:SF72">
    <property type="entry name" value="DIHYDRODIPICOLINATE SYNTHASE"/>
    <property type="match status" value="1"/>
</dbReference>
<dbReference type="SUPFAM" id="SSF51569">
    <property type="entry name" value="Aldolase"/>
    <property type="match status" value="1"/>
</dbReference>
<accession>A0ABZ2LID4</accession>
<sequence length="298" mass="32849">MWKGVISAITTPFNADLTIDHGALADHCRWLADHGVVGIVPVGSLGESSTLSHAEKRQVLETCVGAVGERVPVLPRISALGTPEAIAMAKHARAVGCRGLMVTPPYDHGNDWREIRAHVSAVMGATDLPCMLYNHRPPHRVEFRPEHIAELAAEFPHLEALKEPVIDTSRIGAIRDLLGPRLEIVVCVEDTVVEAVRAGASGWIACLVNAFPAESVALYRYAQERRERETSELYRWFAPLLRMDTLPKFVQLIKLTQERVGRGASRVRPPRLPLEGDELREALAVIENALATRPKLTL</sequence>
<reference evidence="3" key="1">
    <citation type="submission" date="2021-12" db="EMBL/GenBank/DDBJ databases">
        <title>Discovery of the Pendulisporaceae a myxobacterial family with distinct sporulation behavior and unique specialized metabolism.</title>
        <authorList>
            <person name="Garcia R."/>
            <person name="Popoff A."/>
            <person name="Bader C.D."/>
            <person name="Loehr J."/>
            <person name="Walesch S."/>
            <person name="Walt C."/>
            <person name="Boldt J."/>
            <person name="Bunk B."/>
            <person name="Haeckl F.J.F.P.J."/>
            <person name="Gunesch A.P."/>
            <person name="Birkelbach J."/>
            <person name="Nuebel U."/>
            <person name="Pietschmann T."/>
            <person name="Bach T."/>
            <person name="Mueller R."/>
        </authorList>
    </citation>
    <scope>NUCLEOTIDE SEQUENCE</scope>
    <source>
        <strain evidence="3">MSr11367</strain>
    </source>
</reference>
<comment type="similarity">
    <text evidence="2">Belongs to the DapA family.</text>
</comment>
<dbReference type="RefSeq" id="WP_394839284.1">
    <property type="nucleotide sequence ID" value="NZ_CP089929.1"/>
</dbReference>
<dbReference type="EMBL" id="CP089983">
    <property type="protein sequence ID" value="WXB09613.1"/>
    <property type="molecule type" value="Genomic_DNA"/>
</dbReference>
<dbReference type="Proteomes" id="UP001374803">
    <property type="component" value="Chromosome"/>
</dbReference>
<dbReference type="CDD" id="cd00408">
    <property type="entry name" value="DHDPS-like"/>
    <property type="match status" value="1"/>
</dbReference>
<keyword evidence="4" id="KW-1185">Reference proteome</keyword>
<dbReference type="InterPro" id="IPR002220">
    <property type="entry name" value="DapA-like"/>
</dbReference>
<gene>
    <name evidence="3" type="ORF">LVJ94_20575</name>
</gene>
<dbReference type="InterPro" id="IPR013785">
    <property type="entry name" value="Aldolase_TIM"/>
</dbReference>